<proteinExistence type="predicted"/>
<feature type="compositionally biased region" description="Basic residues" evidence="1">
    <location>
        <begin position="134"/>
        <end position="148"/>
    </location>
</feature>
<evidence type="ECO:0000256" key="1">
    <source>
        <dbReference type="SAM" id="MobiDB-lite"/>
    </source>
</evidence>
<gene>
    <name evidence="2" type="ORF">VM1G_11450</name>
</gene>
<feature type="region of interest" description="Disordered" evidence="1">
    <location>
        <begin position="109"/>
        <end position="175"/>
    </location>
</feature>
<evidence type="ECO:0000313" key="3">
    <source>
        <dbReference type="Proteomes" id="UP000078559"/>
    </source>
</evidence>
<organism evidence="2 3">
    <name type="scientific">Cytospora mali</name>
    <name type="common">Apple Valsa canker fungus</name>
    <name type="synonym">Valsa mali</name>
    <dbReference type="NCBI Taxonomy" id="578113"/>
    <lineage>
        <taxon>Eukaryota</taxon>
        <taxon>Fungi</taxon>
        <taxon>Dikarya</taxon>
        <taxon>Ascomycota</taxon>
        <taxon>Pezizomycotina</taxon>
        <taxon>Sordariomycetes</taxon>
        <taxon>Sordariomycetidae</taxon>
        <taxon>Diaporthales</taxon>
        <taxon>Cytosporaceae</taxon>
        <taxon>Cytospora</taxon>
    </lineage>
</organism>
<feature type="compositionally biased region" description="Low complexity" evidence="1">
    <location>
        <begin position="284"/>
        <end position="300"/>
    </location>
</feature>
<feature type="compositionally biased region" description="Acidic residues" evidence="1">
    <location>
        <begin position="207"/>
        <end position="220"/>
    </location>
</feature>
<dbReference type="EMBL" id="CM003099">
    <property type="protein sequence ID" value="KUI65971.1"/>
    <property type="molecule type" value="Genomic_DNA"/>
</dbReference>
<keyword evidence="3" id="KW-1185">Reference proteome</keyword>
<reference evidence="2" key="1">
    <citation type="submission" date="2014-12" db="EMBL/GenBank/DDBJ databases">
        <title>Genome Sequence of Valsa Canker Pathogens Uncovers a Specific Adaption of Colonization on Woody Bark.</title>
        <authorList>
            <person name="Yin Z."/>
            <person name="Liu H."/>
            <person name="Gao X."/>
            <person name="Li Z."/>
            <person name="Song N."/>
            <person name="Ke X."/>
            <person name="Dai Q."/>
            <person name="Wu Y."/>
            <person name="Sun Y."/>
            <person name="Xu J.-R."/>
            <person name="Kang Z.K."/>
            <person name="Wang L."/>
            <person name="Huang L."/>
        </authorList>
    </citation>
    <scope>NUCLEOTIDE SEQUENCE [LARGE SCALE GENOMIC DNA]</scope>
    <source>
        <strain evidence="2">03-8</strain>
    </source>
</reference>
<feature type="region of interest" description="Disordered" evidence="1">
    <location>
        <begin position="206"/>
        <end position="312"/>
    </location>
</feature>
<dbReference type="AlphaFoldDB" id="A0A194VP61"/>
<feature type="compositionally biased region" description="Basic and acidic residues" evidence="1">
    <location>
        <begin position="124"/>
        <end position="133"/>
    </location>
</feature>
<feature type="compositionally biased region" description="Polar residues" evidence="1">
    <location>
        <begin position="301"/>
        <end position="312"/>
    </location>
</feature>
<sequence>MPPMQLPYRANGFECVPPHPVPPPTWGYSLQQGPYSCYNPQVTGLRPSITWNTYAGGGGFGPGVWDLQNGFYGTPFASSSAYGADFCAPESHPPGTHGWNQTYMWQMPPQQDREESHLQQCPAAERDREDSRAPRRPRSPYRPYSRRSRVSDEKPAKATAPTTPRRSPVVTASLWHGRRTPLKKVLRSAKMISGTIFPAVRRVVGDSSDDEHVVEEEDGCYSDVDVERKSIPARSSRRTTRPRHGETRVSPSADGMRTPNPSRVLRQLTYVRSPESWERERQSHSQSQKQQPPSRVRSQRAVSTPVTQDVGQEHNALQSDMSDFEGNQQILKMNGLLDVWDARGNPNWEEETFALCDLHRCRRCGKYYAPMRTLKHGCKN</sequence>
<dbReference type="Proteomes" id="UP000078559">
    <property type="component" value="Chromosome 2"/>
</dbReference>
<evidence type="ECO:0000313" key="2">
    <source>
        <dbReference type="EMBL" id="KUI65971.1"/>
    </source>
</evidence>
<name>A0A194VP61_CYTMA</name>
<accession>A0A194VP61</accession>
<protein>
    <submittedName>
        <fullName evidence="2">Uncharacterized protein</fullName>
    </submittedName>
</protein>